<keyword evidence="2" id="KW-1185">Reference proteome</keyword>
<reference evidence="1 2" key="1">
    <citation type="journal article" date="2022" name="Hortic Res">
        <title>A haplotype resolved chromosomal level avocado genome allows analysis of novel avocado genes.</title>
        <authorList>
            <person name="Nath O."/>
            <person name="Fletcher S.J."/>
            <person name="Hayward A."/>
            <person name="Shaw L.M."/>
            <person name="Masouleh A.K."/>
            <person name="Furtado A."/>
            <person name="Henry R.J."/>
            <person name="Mitter N."/>
        </authorList>
    </citation>
    <scope>NUCLEOTIDE SEQUENCE [LARGE SCALE GENOMIC DNA]</scope>
    <source>
        <strain evidence="2">cv. Hass</strain>
    </source>
</reference>
<dbReference type="EMBL" id="CM056817">
    <property type="protein sequence ID" value="KAJ8619536.1"/>
    <property type="molecule type" value="Genomic_DNA"/>
</dbReference>
<dbReference type="Proteomes" id="UP001234297">
    <property type="component" value="Chromosome 9"/>
</dbReference>
<gene>
    <name evidence="1" type="ORF">MRB53_028065</name>
</gene>
<accession>A0ACC2KET8</accession>
<organism evidence="1 2">
    <name type="scientific">Persea americana</name>
    <name type="common">Avocado</name>
    <dbReference type="NCBI Taxonomy" id="3435"/>
    <lineage>
        <taxon>Eukaryota</taxon>
        <taxon>Viridiplantae</taxon>
        <taxon>Streptophyta</taxon>
        <taxon>Embryophyta</taxon>
        <taxon>Tracheophyta</taxon>
        <taxon>Spermatophyta</taxon>
        <taxon>Magnoliopsida</taxon>
        <taxon>Magnoliidae</taxon>
        <taxon>Laurales</taxon>
        <taxon>Lauraceae</taxon>
        <taxon>Persea</taxon>
    </lineage>
</organism>
<comment type="caution">
    <text evidence="1">The sequence shown here is derived from an EMBL/GenBank/DDBJ whole genome shotgun (WGS) entry which is preliminary data.</text>
</comment>
<evidence type="ECO:0000313" key="1">
    <source>
        <dbReference type="EMBL" id="KAJ8619536.1"/>
    </source>
</evidence>
<sequence length="1816" mass="200292">MLSVGRIDGRKGLGFGVGGEMEEAELEEGEASCYQDDDAGMDHDVALSSLSYIDERIQHVLGHFQKDFEGGVSAENLGAKFGGYGSFLPTHQRSPSIWSHPRSPHKVQTYSTPKSPNNLLVEGGQNRPSLMSGSHSARHASDPNSARLSSNMPYMDNSSTTCILEDVNTNRSVSATDQKMLKLRIKVGSNTSLSAQKNAAIYSGLGLMSPSSSLEDSPSMSGGLSPEFHAPDEYPLTLLQRLTSFVVPGEQLVSPLHDCLLRINEKKKHHLKDSKTEADQKGSQPIPTKLTGEHIIRDKKGFGEKKTKSVEKKRTMEEINRRTVEEQSANGKNSVNDTSDNLHKEHEIEAPGGREPVSNGAKLPLLSGSKDITDKLERPMNGDGGSYKVFDLSREENKGDVKDQTFSSDLVKEEGFESMTSFDPSKVSKSGNELVLLKEKLNLLSSSTDKMWEEKRTSKDVSFDPRKDGRIKVEKNFNMCTVDSDGFRGRTDLAGGSDDPSEEKAVQKATSYERNLEKTSQGKEGKKKKKGNQSNGNLAVEFPKQSSKSISFVARKDKKSSQAQDSLSGIRSDAIKPFKVSSKTISRECQRDSLGDTKVQQADNRTNSVEMSFKDKMKDSKLDSEKETHLFVEKSEKYVAKKVENPSTSEAYANPSAPLSANGPGTDAVIAPALPVVIEENWVCCDKCQKWRLLPYGTNPNLFLGKKWRCSMLDWLPGMNKCTISEEETTKALNALYQLPVPEGHNSVQGQYNGVASGKASADLRHPDQSHEHSLVMPNIGRKKHGSKDTSNAIDNTILTPPPNSMKRNQQSSVKSRSSTDANKVAFLDTSKSTDLVNEKKWRKQKEQHKVLESYSGEGDYIHQSRKYPKTKDKRESDCDNGFTTSKKIKKEGSHCKYEDWQSDCDVRKEIPNPSNELLIKVTGKDPKHNGYSSSKDSKGDTRDGSLSSRKKLKGQLQVPSDGEYKAQFLASDMGRPNEMDFAAKKRKLKEWQQSQGYAETLQNNGPVSVKDEISESELRREKKMKSSKSEEKEYNKSKPDGRIEKKVGVTKIVLSASRDLLAYGMEEESGVGYGNHGNAVSQRTRDGVDLSKREPVYPTQTSTAANSSSSKVSGSHQSRGNLPEVKYSPVESVSSSPLRGSNTDKLTTAARRNILIKEDAPNVCFPVVVSSPRRCLDGEVEGRNDQSGSIRKEKASTVQHKSLEMQRDADSLMLHDYQDEDAHQMSSGKAKNKTLSKSVVGMQNNPSPEFENINVVNGGADTADQHNPYLNEEQGKDLDHHSGEPNNHYQINGSGERKLGKGSCSLSRDMHRNARSDIDKDNVKVSDSCIEQEELYPKKSLGVDAGCRDVADFESRDLLPYRENFRDAKCNIQKAQSVKSDKDNKNYPVKKDPTTKLPGEGQRDSHSTSGPQGSPLQIKQHIDLNSRGGKSGAICIKDGKSNLQHNFPQTTSREDVRSSDLLMSDRTDRAEMALGRGKSQSFSPPGDKQESDGKGSRPDVFPVDASVDGAMKVRKQPNGVHHGNVRKPTPNGFVVRDLDCSSQHIKDYGQVAAKVLKEAKDLKHSADRLKRGDGELESTNLFFRAALKFLHGASLLELCSSESAKTGETTLSMKYYTDTAMLCMFCAHEYEKCKEMAAAALAYKCVEVAYMKVIFSKHPCASRDQCKLQKALQTVPSGESPSSSASDVDDLNNQSTLGKVALGKGIDTPQPASNHVIPASNRPNYERMLSYVQYVNSAMEASRKAQHAFAAARVGLKEARYSPEDISSVRDVLDFNFHDVERLIRTCESAGSWLSLYGFMFIDLACSASVYEGDK</sequence>
<name>A0ACC2KET8_PERAE</name>
<protein>
    <submittedName>
        <fullName evidence="1">Uncharacterized protein</fullName>
    </submittedName>
</protein>
<proteinExistence type="predicted"/>
<evidence type="ECO:0000313" key="2">
    <source>
        <dbReference type="Proteomes" id="UP001234297"/>
    </source>
</evidence>